<organism evidence="1 2">
    <name type="scientific">Methylomonas subterranea</name>
    <dbReference type="NCBI Taxonomy" id="2952225"/>
    <lineage>
        <taxon>Bacteria</taxon>
        <taxon>Pseudomonadati</taxon>
        <taxon>Pseudomonadota</taxon>
        <taxon>Gammaproteobacteria</taxon>
        <taxon>Methylococcales</taxon>
        <taxon>Methylococcaceae</taxon>
        <taxon>Methylomonas</taxon>
    </lineage>
</organism>
<dbReference type="Proteomes" id="UP001524499">
    <property type="component" value="Unassembled WGS sequence"/>
</dbReference>
<protein>
    <submittedName>
        <fullName evidence="1">Uncharacterized protein</fullName>
    </submittedName>
</protein>
<proteinExistence type="predicted"/>
<reference evidence="1 2" key="1">
    <citation type="submission" date="2022-07" db="EMBL/GenBank/DDBJ databases">
        <title>Methylomonas rivi sp. nov., Methylomonas rosea sp. nov., Methylomonas aureus sp. nov. and Methylomonas subterranea sp. nov., four novel methanotrophs isolated from a freshwater creek and the deep terrestrial subsurface.</title>
        <authorList>
            <person name="Abin C."/>
            <person name="Sankaranarayanan K."/>
            <person name="Garner C."/>
            <person name="Sindelar R."/>
            <person name="Kotary K."/>
            <person name="Garner R."/>
            <person name="Barclay S."/>
            <person name="Lawson P."/>
            <person name="Krumholz L."/>
        </authorList>
    </citation>
    <scope>NUCLEOTIDE SEQUENCE [LARGE SCALE GENOMIC DNA]</scope>
    <source>
        <strain evidence="1 2">SURF-2</strain>
    </source>
</reference>
<gene>
    <name evidence="1" type="ORF">NP590_03885</name>
</gene>
<dbReference type="EMBL" id="JANIBJ010000005">
    <property type="protein sequence ID" value="MCQ8103237.1"/>
    <property type="molecule type" value="Genomic_DNA"/>
</dbReference>
<evidence type="ECO:0000313" key="2">
    <source>
        <dbReference type="Proteomes" id="UP001524499"/>
    </source>
</evidence>
<sequence>MGLMQITQHSAGDYAASIQALLPPGAAWDWQAGSVGLQFLQATGEELARVEAETQKVLDRAIEIHRPGSANWHINAYRAVANQAVASINESIPRTPARVGSCVGVRLWHADAVFPVPLVQVDHLVGPLRVGSHVGDRCWGSRGRYVLRVRYYRSVVDPYLLWQALNAFKQAHVFLWFEDISAAGGEVSYAQD</sequence>
<evidence type="ECO:0000313" key="1">
    <source>
        <dbReference type="EMBL" id="MCQ8103237.1"/>
    </source>
</evidence>
<comment type="caution">
    <text evidence="1">The sequence shown here is derived from an EMBL/GenBank/DDBJ whole genome shotgun (WGS) entry which is preliminary data.</text>
</comment>
<accession>A0ABT1TCQ8</accession>
<name>A0ABT1TCQ8_9GAMM</name>
<dbReference type="RefSeq" id="WP_256600921.1">
    <property type="nucleotide sequence ID" value="NZ_JANIBJ010000005.1"/>
</dbReference>
<keyword evidence="2" id="KW-1185">Reference proteome</keyword>